<evidence type="ECO:0000313" key="3">
    <source>
        <dbReference type="Proteomes" id="UP000314294"/>
    </source>
</evidence>
<dbReference type="Proteomes" id="UP000314294">
    <property type="component" value="Unassembled WGS sequence"/>
</dbReference>
<proteinExistence type="predicted"/>
<name>A0A4Z2FL32_9TELE</name>
<comment type="caution">
    <text evidence="2">The sequence shown here is derived from an EMBL/GenBank/DDBJ whole genome shotgun (WGS) entry which is preliminary data.</text>
</comment>
<feature type="region of interest" description="Disordered" evidence="1">
    <location>
        <begin position="1"/>
        <end position="29"/>
    </location>
</feature>
<reference evidence="2 3" key="1">
    <citation type="submission" date="2019-03" db="EMBL/GenBank/DDBJ databases">
        <title>First draft genome of Liparis tanakae, snailfish: a comprehensive survey of snailfish specific genes.</title>
        <authorList>
            <person name="Kim W."/>
            <person name="Song I."/>
            <person name="Jeong J.-H."/>
            <person name="Kim D."/>
            <person name="Kim S."/>
            <person name="Ryu S."/>
            <person name="Song J.Y."/>
            <person name="Lee S.K."/>
        </authorList>
    </citation>
    <scope>NUCLEOTIDE SEQUENCE [LARGE SCALE GENOMIC DNA]</scope>
    <source>
        <tissue evidence="2">Muscle</tissue>
    </source>
</reference>
<keyword evidence="3" id="KW-1185">Reference proteome</keyword>
<dbReference type="AlphaFoldDB" id="A0A4Z2FL32"/>
<protein>
    <submittedName>
        <fullName evidence="2">Uncharacterized protein</fullName>
    </submittedName>
</protein>
<sequence>MGKMRRRPRDGPDRRRSTGSRSLPPLSSLTDRMLLPLQTPWHTWALRRRDRGPAVRRGGAPLCLRYCIQPHSSSCAIIPYSRKMSTAGSIQMRYPNIGRLARDK</sequence>
<evidence type="ECO:0000256" key="1">
    <source>
        <dbReference type="SAM" id="MobiDB-lite"/>
    </source>
</evidence>
<dbReference type="EMBL" id="SRLO01001076">
    <property type="protein sequence ID" value="TNN41869.1"/>
    <property type="molecule type" value="Genomic_DNA"/>
</dbReference>
<organism evidence="2 3">
    <name type="scientific">Liparis tanakae</name>
    <name type="common">Tanaka's snailfish</name>
    <dbReference type="NCBI Taxonomy" id="230148"/>
    <lineage>
        <taxon>Eukaryota</taxon>
        <taxon>Metazoa</taxon>
        <taxon>Chordata</taxon>
        <taxon>Craniata</taxon>
        <taxon>Vertebrata</taxon>
        <taxon>Euteleostomi</taxon>
        <taxon>Actinopterygii</taxon>
        <taxon>Neopterygii</taxon>
        <taxon>Teleostei</taxon>
        <taxon>Neoteleostei</taxon>
        <taxon>Acanthomorphata</taxon>
        <taxon>Eupercaria</taxon>
        <taxon>Perciformes</taxon>
        <taxon>Cottioidei</taxon>
        <taxon>Cottales</taxon>
        <taxon>Liparidae</taxon>
        <taxon>Liparis</taxon>
    </lineage>
</organism>
<evidence type="ECO:0000313" key="2">
    <source>
        <dbReference type="EMBL" id="TNN41869.1"/>
    </source>
</evidence>
<gene>
    <name evidence="2" type="ORF">EYF80_047966</name>
</gene>
<accession>A0A4Z2FL32</accession>